<accession>A0A1V8SB74</accession>
<dbReference type="Proteomes" id="UP000192596">
    <property type="component" value="Unassembled WGS sequence"/>
</dbReference>
<evidence type="ECO:0000256" key="1">
    <source>
        <dbReference type="SAM" id="MobiDB-lite"/>
    </source>
</evidence>
<gene>
    <name evidence="2" type="ORF">B0A48_18347</name>
</gene>
<keyword evidence="3" id="KW-1185">Reference proteome</keyword>
<dbReference type="EMBL" id="NAJO01000072">
    <property type="protein sequence ID" value="OQN96101.1"/>
    <property type="molecule type" value="Genomic_DNA"/>
</dbReference>
<name>A0A1V8SB74_9PEZI</name>
<evidence type="ECO:0000313" key="2">
    <source>
        <dbReference type="EMBL" id="OQN96101.1"/>
    </source>
</evidence>
<comment type="caution">
    <text evidence="2">The sequence shown here is derived from an EMBL/GenBank/DDBJ whole genome shotgun (WGS) entry which is preliminary data.</text>
</comment>
<dbReference type="AlphaFoldDB" id="A0A1V8SB74"/>
<feature type="compositionally biased region" description="Pro residues" evidence="1">
    <location>
        <begin position="409"/>
        <end position="423"/>
    </location>
</feature>
<organism evidence="2 3">
    <name type="scientific">Cryoendolithus antarcticus</name>
    <dbReference type="NCBI Taxonomy" id="1507870"/>
    <lineage>
        <taxon>Eukaryota</taxon>
        <taxon>Fungi</taxon>
        <taxon>Dikarya</taxon>
        <taxon>Ascomycota</taxon>
        <taxon>Pezizomycotina</taxon>
        <taxon>Dothideomycetes</taxon>
        <taxon>Dothideomycetidae</taxon>
        <taxon>Cladosporiales</taxon>
        <taxon>Cladosporiaceae</taxon>
        <taxon>Cryoendolithus</taxon>
    </lineage>
</organism>
<feature type="region of interest" description="Disordered" evidence="1">
    <location>
        <begin position="234"/>
        <end position="324"/>
    </location>
</feature>
<feature type="region of interest" description="Disordered" evidence="1">
    <location>
        <begin position="338"/>
        <end position="452"/>
    </location>
</feature>
<dbReference type="InParanoid" id="A0A1V8SB74"/>
<dbReference type="STRING" id="1507870.A0A1V8SB74"/>
<reference evidence="3" key="1">
    <citation type="submission" date="2017-03" db="EMBL/GenBank/DDBJ databases">
        <title>Genomes of endolithic fungi from Antarctica.</title>
        <authorList>
            <person name="Coleine C."/>
            <person name="Masonjones S."/>
            <person name="Stajich J.E."/>
        </authorList>
    </citation>
    <scope>NUCLEOTIDE SEQUENCE [LARGE SCALE GENOMIC DNA]</scope>
    <source>
        <strain evidence="3">CCFEE 5527</strain>
    </source>
</reference>
<sequence length="513" mass="54843">MRVAEPGGDHTTAVARRAVSKWKAAVLQSRTRNHNEQRLAGEKGTLQLLHSGRSGHEIGSSISYGLAANSISGKSAIRTPDDVMAARAARERAARMRANHEHTPISAASLDVTMLDNMTSATASFGSAKTAAGAAAAARSHSEFMQHVGEAFIEKPAARGQGAWPPLTTRKSFTASPIELGASEASEPVTYSQNSRPEEVTLAAIAQGDDGIVSSPEDLDDSLFALPRRSVRYAKPTSHRQRPSLGMRPVQDAQSTTGHEAYSGSYLHSSDLQQRASGGLPRTRSQGRAPAPIVNVYNDATQDADLRANPVYPPSPNSHGHRTSSRLADEMLADELAELGPDRRLRSRSRGSSESSRLHHSTRLRDEIDEQSPGQPFDRTRSSDSSGTIEGPIRKSRSKDSDQEVRNTPSPPGPAARKQPPPVKATTTDASSGRGAQFAPPPPVERMLRPPAPRALTMYAVPTSSRRHSMAAATPAAQAESRETGAFAATNGAAALLRRWLVTKPEVQQEADT</sequence>
<evidence type="ECO:0000313" key="3">
    <source>
        <dbReference type="Proteomes" id="UP000192596"/>
    </source>
</evidence>
<protein>
    <submittedName>
        <fullName evidence="2">Uncharacterized protein</fullName>
    </submittedName>
</protein>
<proteinExistence type="predicted"/>
<feature type="compositionally biased region" description="Polar residues" evidence="1">
    <location>
        <begin position="266"/>
        <end position="276"/>
    </location>
</feature>